<dbReference type="InterPro" id="IPR016161">
    <property type="entry name" value="Ald_DH/histidinol_DH"/>
</dbReference>
<dbReference type="InterPro" id="IPR047110">
    <property type="entry name" value="GABD/Sad-like"/>
</dbReference>
<dbReference type="InterPro" id="IPR015590">
    <property type="entry name" value="Aldehyde_DH_dom"/>
</dbReference>
<dbReference type="PANTHER" id="PTHR43217:SF1">
    <property type="entry name" value="SUCCINATE SEMIALDEHYDE DEHYDROGENASE [NAD(P)+] SAD"/>
    <property type="match status" value="1"/>
</dbReference>
<dbReference type="Gene3D" id="3.40.309.10">
    <property type="entry name" value="Aldehyde Dehydrogenase, Chain A, domain 2"/>
    <property type="match status" value="1"/>
</dbReference>
<dbReference type="EMBL" id="UAWN01000016">
    <property type="protein sequence ID" value="SQC41317.1"/>
    <property type="molecule type" value="Genomic_DNA"/>
</dbReference>
<dbReference type="EC" id="1.2.1.16" evidence="6"/>
<organism evidence="6 8">
    <name type="scientific">Klebsiella pneumoniae</name>
    <dbReference type="NCBI Taxonomy" id="573"/>
    <lineage>
        <taxon>Bacteria</taxon>
        <taxon>Pseudomonadati</taxon>
        <taxon>Pseudomonadota</taxon>
        <taxon>Gammaproteobacteria</taxon>
        <taxon>Enterobacterales</taxon>
        <taxon>Enterobacteriaceae</taxon>
        <taxon>Klebsiella/Raoultella group</taxon>
        <taxon>Klebsiella</taxon>
        <taxon>Klebsiella pneumoniae complex</taxon>
    </lineage>
</organism>
<dbReference type="InterPro" id="IPR044148">
    <property type="entry name" value="ALDH_GabD1-like"/>
</dbReference>
<dbReference type="Gene3D" id="3.40.605.10">
    <property type="entry name" value="Aldehyde Dehydrogenase, Chain A, domain 1"/>
    <property type="match status" value="1"/>
</dbReference>
<keyword evidence="2" id="KW-0521">NADP</keyword>
<comment type="similarity">
    <text evidence="1">Belongs to the aldehyde dehydrogenase family.</text>
</comment>
<dbReference type="EMBL" id="UAWQ01000014">
    <property type="protein sequence ID" value="SQC43326.1"/>
    <property type="molecule type" value="Genomic_DNA"/>
</dbReference>
<dbReference type="InterPro" id="IPR016160">
    <property type="entry name" value="Ald_DH_CS_CYS"/>
</dbReference>
<name>A0A2X3F0U3_KLEPN</name>
<evidence type="ECO:0000259" key="4">
    <source>
        <dbReference type="Pfam" id="PF00171"/>
    </source>
</evidence>
<dbReference type="GO" id="GO:0004030">
    <property type="term" value="F:aldehyde dehydrogenase [NAD(P)+] activity"/>
    <property type="evidence" value="ECO:0007669"/>
    <property type="project" value="InterPro"/>
</dbReference>
<dbReference type="GO" id="GO:0009447">
    <property type="term" value="P:putrescine catabolic process"/>
    <property type="evidence" value="ECO:0007669"/>
    <property type="project" value="UniProtKB-ARBA"/>
</dbReference>
<evidence type="ECO:0000256" key="1">
    <source>
        <dbReference type="ARBA" id="ARBA00009986"/>
    </source>
</evidence>
<dbReference type="RefSeq" id="WP_025861913.1">
    <property type="nucleotide sequence ID" value="NZ_JABXUL010000017.1"/>
</dbReference>
<evidence type="ECO:0000313" key="8">
    <source>
        <dbReference type="Proteomes" id="UP000251721"/>
    </source>
</evidence>
<evidence type="ECO:0000313" key="6">
    <source>
        <dbReference type="EMBL" id="SQC43326.1"/>
    </source>
</evidence>
<dbReference type="InterPro" id="IPR016163">
    <property type="entry name" value="Ald_DH_C"/>
</dbReference>
<dbReference type="AlphaFoldDB" id="A0A2X3F0U3"/>
<gene>
    <name evidence="6" type="primary">sad_1</name>
    <name evidence="5" type="synonym">sad_3</name>
    <name evidence="6" type="ORF">NCTC13465_01807</name>
    <name evidence="5" type="ORF">NCTC9128_07330</name>
</gene>
<dbReference type="FunFam" id="3.40.309.10:FF:000010">
    <property type="entry name" value="Gamma-aminobutyraldehyde dehydrogenase"/>
    <property type="match status" value="1"/>
</dbReference>
<proteinExistence type="inferred from homology"/>
<evidence type="ECO:0000256" key="3">
    <source>
        <dbReference type="ARBA" id="ARBA00023002"/>
    </source>
</evidence>
<keyword evidence="3 6" id="KW-0560">Oxidoreductase</keyword>
<dbReference type="GO" id="GO:0004777">
    <property type="term" value="F:succinate-semialdehyde dehydrogenase (NAD+) activity"/>
    <property type="evidence" value="ECO:0007669"/>
    <property type="project" value="TreeGrafter"/>
</dbReference>
<dbReference type="CDD" id="cd07100">
    <property type="entry name" value="ALDH_SSADH1_GabD1"/>
    <property type="match status" value="1"/>
</dbReference>
<accession>A0A2X3F0U3</accession>
<dbReference type="PANTHER" id="PTHR43217">
    <property type="entry name" value="SUCCINATE SEMIALDEHYDE DEHYDROGENASE [NAD(P)+] SAD"/>
    <property type="match status" value="1"/>
</dbReference>
<protein>
    <submittedName>
        <fullName evidence="6">Succinate-semialdehyde dehydrogenase</fullName>
        <ecNumber evidence="6">1.2.1.16</ecNumber>
    </submittedName>
</protein>
<reference evidence="7 8" key="1">
    <citation type="submission" date="2018-06" db="EMBL/GenBank/DDBJ databases">
        <authorList>
            <consortium name="Pathogen Informatics"/>
            <person name="Doyle S."/>
        </authorList>
    </citation>
    <scope>NUCLEOTIDE SEQUENCE [LARGE SCALE GENOMIC DNA]</scope>
    <source>
        <strain evidence="6 8">NCTC13465</strain>
        <strain evidence="5 7">NCTC9128</strain>
    </source>
</reference>
<evidence type="ECO:0000313" key="5">
    <source>
        <dbReference type="EMBL" id="SQC41317.1"/>
    </source>
</evidence>
<evidence type="ECO:0000256" key="2">
    <source>
        <dbReference type="ARBA" id="ARBA00022857"/>
    </source>
</evidence>
<dbReference type="SUPFAM" id="SSF53720">
    <property type="entry name" value="ALDH-like"/>
    <property type="match status" value="1"/>
</dbReference>
<dbReference type="Pfam" id="PF00171">
    <property type="entry name" value="Aldedh"/>
    <property type="match status" value="1"/>
</dbReference>
<dbReference type="Proteomes" id="UP000251721">
    <property type="component" value="Unassembled WGS sequence"/>
</dbReference>
<dbReference type="InterPro" id="IPR016162">
    <property type="entry name" value="Ald_DH_N"/>
</dbReference>
<evidence type="ECO:0000313" key="7">
    <source>
        <dbReference type="Proteomes" id="UP000251088"/>
    </source>
</evidence>
<dbReference type="PROSITE" id="PS00070">
    <property type="entry name" value="ALDEHYDE_DEHYDR_CYS"/>
    <property type="match status" value="1"/>
</dbReference>
<feature type="domain" description="Aldehyde dehydrogenase" evidence="4">
    <location>
        <begin position="1"/>
        <end position="384"/>
    </location>
</feature>
<dbReference type="Proteomes" id="UP000251088">
    <property type="component" value="Unassembled WGS sequence"/>
</dbReference>
<sequence>MITLEMGKPIAQARGEVAKSANLCDWYAEHGPAMLATEATLVENNQAVIEYRPLGAILAVMPWNFPVWQVMRGAVPILLAGNSYLLKHAPNVMGSARLLGEIFAAAGLPDGVFGWVNATNDGVSQIINDDRIAAVTVTGSVRAGKAIGAQAGAALKKCVLELGGSDPFIVLNDADLDEAVKAAVTGRYQNSGQVCAASKRFILEAGIAEAFTRKFVDAVAALKMGDPRDEQNYVGPMARFDLRDELHQQVTATLDEGATLLLGAEKIEGAGNYYAPTVLGNVTAGMTGFRQELFGPVATLTTARDADHALALANDSEFGLSATVYTTDEAQAQRFARELECGGVFLNGYCASDARVAFGGVKKSGFGRELSHFGLHEFCNAQTVWKDRR</sequence>